<protein>
    <submittedName>
        <fullName evidence="2">Uncharacterized protein</fullName>
    </submittedName>
</protein>
<dbReference type="RefSeq" id="WP_307247084.1">
    <property type="nucleotide sequence ID" value="NZ_JAUSQZ010000001.1"/>
</dbReference>
<reference evidence="2 3" key="1">
    <citation type="submission" date="2023-07" db="EMBL/GenBank/DDBJ databases">
        <title>Sequencing the genomes of 1000 actinobacteria strains.</title>
        <authorList>
            <person name="Klenk H.-P."/>
        </authorList>
    </citation>
    <scope>NUCLEOTIDE SEQUENCE [LARGE SCALE GENOMIC DNA]</scope>
    <source>
        <strain evidence="2 3">DSM 44388</strain>
    </source>
</reference>
<evidence type="ECO:0000256" key="1">
    <source>
        <dbReference type="SAM" id="MobiDB-lite"/>
    </source>
</evidence>
<evidence type="ECO:0000313" key="3">
    <source>
        <dbReference type="Proteomes" id="UP001235712"/>
    </source>
</evidence>
<name>A0ABT9P9L2_9ACTN</name>
<evidence type="ECO:0000313" key="2">
    <source>
        <dbReference type="EMBL" id="MDP9829157.1"/>
    </source>
</evidence>
<feature type="region of interest" description="Disordered" evidence="1">
    <location>
        <begin position="1"/>
        <end position="23"/>
    </location>
</feature>
<sequence length="146" mass="16085">MDDDWPARRREAALAHDRARRRAEEAETARARDLVDHFLTRARELELPTQALRARAYSGSAQYRTGLRGWYLQPSGPLAVGDDGGWYVLITPPSLLARLRGVRIAPGAPSLAVGRGARDGESMSLQELLDRRLAAGAGFRRYTGSS</sequence>
<dbReference type="EMBL" id="JAUSQZ010000001">
    <property type="protein sequence ID" value="MDP9829157.1"/>
    <property type="molecule type" value="Genomic_DNA"/>
</dbReference>
<keyword evidence="3" id="KW-1185">Reference proteome</keyword>
<organism evidence="2 3">
    <name type="scientific">Kineosporia succinea</name>
    <dbReference type="NCBI Taxonomy" id="84632"/>
    <lineage>
        <taxon>Bacteria</taxon>
        <taxon>Bacillati</taxon>
        <taxon>Actinomycetota</taxon>
        <taxon>Actinomycetes</taxon>
        <taxon>Kineosporiales</taxon>
        <taxon>Kineosporiaceae</taxon>
        <taxon>Kineosporia</taxon>
    </lineage>
</organism>
<gene>
    <name evidence="2" type="ORF">J2S57_004906</name>
</gene>
<accession>A0ABT9P9L2</accession>
<proteinExistence type="predicted"/>
<dbReference type="Proteomes" id="UP001235712">
    <property type="component" value="Unassembled WGS sequence"/>
</dbReference>
<comment type="caution">
    <text evidence="2">The sequence shown here is derived from an EMBL/GenBank/DDBJ whole genome shotgun (WGS) entry which is preliminary data.</text>
</comment>